<feature type="compositionally biased region" description="Basic and acidic residues" evidence="6">
    <location>
        <begin position="67"/>
        <end position="81"/>
    </location>
</feature>
<dbReference type="Proteomes" id="UP000824782">
    <property type="component" value="Unassembled WGS sequence"/>
</dbReference>
<gene>
    <name evidence="8" type="ORF">GDO81_004875</name>
</gene>
<dbReference type="EMBL" id="WNYA01000002">
    <property type="protein sequence ID" value="KAG8585049.1"/>
    <property type="molecule type" value="Genomic_DNA"/>
</dbReference>
<comment type="caution">
    <text evidence="8">The sequence shown here is derived from an EMBL/GenBank/DDBJ whole genome shotgun (WGS) entry which is preliminary data.</text>
</comment>
<dbReference type="InterPro" id="IPR026165">
    <property type="entry name" value="CKAP2_fam"/>
</dbReference>
<feature type="region of interest" description="Disordered" evidence="6">
    <location>
        <begin position="67"/>
        <end position="243"/>
    </location>
</feature>
<accession>A0AAV7CJ27</accession>
<reference evidence="8" key="1">
    <citation type="thesis" date="2020" institute="ProQuest LLC" country="789 East Eisenhower Parkway, Ann Arbor, MI, USA">
        <title>Comparative Genomics and Chromosome Evolution.</title>
        <authorList>
            <person name="Mudd A.B."/>
        </authorList>
    </citation>
    <scope>NUCLEOTIDE SEQUENCE</scope>
    <source>
        <strain evidence="8">237g6f4</strain>
        <tissue evidence="8">Blood</tissue>
    </source>
</reference>
<comment type="subcellular location">
    <subcellularLocation>
        <location evidence="1">Cytoplasm</location>
        <location evidence="1">Cytoskeleton</location>
    </subcellularLocation>
</comment>
<feature type="region of interest" description="Disordered" evidence="6">
    <location>
        <begin position="410"/>
        <end position="482"/>
    </location>
</feature>
<dbReference type="Pfam" id="PF15297">
    <property type="entry name" value="CKAP2_C"/>
    <property type="match status" value="1"/>
</dbReference>
<dbReference type="PANTHER" id="PTHR16076:SF8">
    <property type="entry name" value="CYTOSKELETON-ASSOCIATED PROTEIN 2"/>
    <property type="match status" value="1"/>
</dbReference>
<feature type="compositionally biased region" description="Polar residues" evidence="6">
    <location>
        <begin position="1"/>
        <end position="10"/>
    </location>
</feature>
<evidence type="ECO:0000256" key="1">
    <source>
        <dbReference type="ARBA" id="ARBA00004245"/>
    </source>
</evidence>
<proteinExistence type="inferred from homology"/>
<evidence type="ECO:0000256" key="2">
    <source>
        <dbReference type="ARBA" id="ARBA00009468"/>
    </source>
</evidence>
<keyword evidence="3" id="KW-0963">Cytoplasm</keyword>
<dbReference type="InterPro" id="IPR029197">
    <property type="entry name" value="CKAP2_C"/>
</dbReference>
<feature type="region of interest" description="Disordered" evidence="6">
    <location>
        <begin position="273"/>
        <end position="298"/>
    </location>
</feature>
<feature type="compositionally biased region" description="Basic and acidic residues" evidence="6">
    <location>
        <begin position="285"/>
        <end position="298"/>
    </location>
</feature>
<evidence type="ECO:0000256" key="3">
    <source>
        <dbReference type="ARBA" id="ARBA00022490"/>
    </source>
</evidence>
<feature type="region of interest" description="Disordered" evidence="6">
    <location>
        <begin position="1"/>
        <end position="55"/>
    </location>
</feature>
<evidence type="ECO:0000313" key="8">
    <source>
        <dbReference type="EMBL" id="KAG8585049.1"/>
    </source>
</evidence>
<feature type="compositionally biased region" description="Polar residues" evidence="6">
    <location>
        <begin position="156"/>
        <end position="167"/>
    </location>
</feature>
<evidence type="ECO:0000256" key="4">
    <source>
        <dbReference type="ARBA" id="ARBA00022553"/>
    </source>
</evidence>
<feature type="compositionally biased region" description="Basic and acidic residues" evidence="6">
    <location>
        <begin position="425"/>
        <end position="441"/>
    </location>
</feature>
<organism evidence="8 9">
    <name type="scientific">Engystomops pustulosus</name>
    <name type="common">Tungara frog</name>
    <name type="synonym">Physalaemus pustulosus</name>
    <dbReference type="NCBI Taxonomy" id="76066"/>
    <lineage>
        <taxon>Eukaryota</taxon>
        <taxon>Metazoa</taxon>
        <taxon>Chordata</taxon>
        <taxon>Craniata</taxon>
        <taxon>Vertebrata</taxon>
        <taxon>Euteleostomi</taxon>
        <taxon>Amphibia</taxon>
        <taxon>Batrachia</taxon>
        <taxon>Anura</taxon>
        <taxon>Neobatrachia</taxon>
        <taxon>Hyloidea</taxon>
        <taxon>Leptodactylidae</taxon>
        <taxon>Leiuperinae</taxon>
        <taxon>Engystomops</taxon>
    </lineage>
</organism>
<name>A0AAV7CJ27_ENGPU</name>
<feature type="compositionally biased region" description="Basic and acidic residues" evidence="6">
    <location>
        <begin position="112"/>
        <end position="123"/>
    </location>
</feature>
<evidence type="ECO:0000256" key="5">
    <source>
        <dbReference type="ARBA" id="ARBA00023212"/>
    </source>
</evidence>
<feature type="compositionally biased region" description="Basic and acidic residues" evidence="6">
    <location>
        <begin position="16"/>
        <end position="53"/>
    </location>
</feature>
<keyword evidence="4" id="KW-0597">Phosphoprotein</keyword>
<dbReference type="AlphaFoldDB" id="A0AAV7CJ27"/>
<sequence>MRKGSGSVQGSPLMERSNRDLQKKSEKIKTLKKKMAEPVNKENIRPPVNKDGKSVTLTQSFLKTKTLKEKQLKDDKTKLETTNEPPKPLSKPVLGAYRGKIVQSKINSFRTNSEKNKTMDKSQVKRPLSNVSVPAKMTMRPPANDVRPKRPIIPPVSSQTRPSTTLPKSKVEPAAVRRTTLILTQRGPIHQRPQQAQPDKPPLKTAAVKNNTVVASTKKSSGAVKTLPEPQNTKTAPKVPTDCKFPKVKESAEERRARLAQWRQSKGIFIKRPSMAVVQPSTHKQKPEIKSEPEEPKRETRQLYWAALAEEDEQMHFTRKVNQIFKECQKLIDEGCPRDEVLSLLEKQMQTLPEAKKLSGYWECLVRLEKRDGDLDKVIEVCEQGVATCAQPSSELKVILAEAMEQLKPVPGESVKKENEDDLKSEEINTEVKDEPEEKPVKGKKRRGKARAVKHEPTSPSTSDKPPRPECTPGNGTTTSSVIRFNIRATPQLEKMKQQHINEGESSIQSYKFLTPVRRSSRLERKSHRLPDMLKDHDPCVAGIDQLQELEDSDTCANAYILRKNRALDEVSAKSASKKGVSPED</sequence>
<dbReference type="GO" id="GO:0007026">
    <property type="term" value="P:negative regulation of microtubule depolymerization"/>
    <property type="evidence" value="ECO:0007669"/>
    <property type="project" value="TreeGrafter"/>
</dbReference>
<evidence type="ECO:0000259" key="7">
    <source>
        <dbReference type="Pfam" id="PF15297"/>
    </source>
</evidence>
<comment type="similarity">
    <text evidence="2">Belongs to the CKAP2 family.</text>
</comment>
<feature type="compositionally biased region" description="Polar residues" evidence="6">
    <location>
        <begin position="208"/>
        <end position="220"/>
    </location>
</feature>
<dbReference type="PANTHER" id="PTHR16076">
    <property type="entry name" value="CYTOSKELETON ASSOCIATED PROTEIN 2-RELATED"/>
    <property type="match status" value="1"/>
</dbReference>
<dbReference type="GO" id="GO:0015630">
    <property type="term" value="C:microtubule cytoskeleton"/>
    <property type="evidence" value="ECO:0007669"/>
    <property type="project" value="TreeGrafter"/>
</dbReference>
<feature type="domain" description="Cytoskeleton-associated protein 2 C-terminal" evidence="7">
    <location>
        <begin position="231"/>
        <end position="568"/>
    </location>
</feature>
<evidence type="ECO:0000313" key="9">
    <source>
        <dbReference type="Proteomes" id="UP000824782"/>
    </source>
</evidence>
<feature type="compositionally biased region" description="Basic residues" evidence="6">
    <location>
        <begin position="442"/>
        <end position="452"/>
    </location>
</feature>
<protein>
    <recommendedName>
        <fullName evidence="7">Cytoskeleton-associated protein 2 C-terminal domain-containing protein</fullName>
    </recommendedName>
</protein>
<evidence type="ECO:0000256" key="6">
    <source>
        <dbReference type="SAM" id="MobiDB-lite"/>
    </source>
</evidence>
<keyword evidence="5" id="KW-0206">Cytoskeleton</keyword>
<keyword evidence="9" id="KW-1185">Reference proteome</keyword>